<dbReference type="Proteomes" id="UP001066276">
    <property type="component" value="Chromosome 8"/>
</dbReference>
<keyword evidence="3" id="KW-1185">Reference proteome</keyword>
<evidence type="ECO:0000256" key="1">
    <source>
        <dbReference type="SAM" id="MobiDB-lite"/>
    </source>
</evidence>
<comment type="caution">
    <text evidence="2">The sequence shown here is derived from an EMBL/GenBank/DDBJ whole genome shotgun (WGS) entry which is preliminary data.</text>
</comment>
<feature type="compositionally biased region" description="Polar residues" evidence="1">
    <location>
        <begin position="81"/>
        <end position="94"/>
    </location>
</feature>
<proteinExistence type="predicted"/>
<feature type="compositionally biased region" description="Basic residues" evidence="1">
    <location>
        <begin position="70"/>
        <end position="80"/>
    </location>
</feature>
<evidence type="ECO:0000313" key="2">
    <source>
        <dbReference type="EMBL" id="KAJ1115772.1"/>
    </source>
</evidence>
<dbReference type="AlphaFoldDB" id="A0AAV7NMA9"/>
<feature type="region of interest" description="Disordered" evidence="1">
    <location>
        <begin position="66"/>
        <end position="94"/>
    </location>
</feature>
<protein>
    <submittedName>
        <fullName evidence="2">Uncharacterized protein</fullName>
    </submittedName>
</protein>
<gene>
    <name evidence="2" type="ORF">NDU88_003994</name>
</gene>
<evidence type="ECO:0000313" key="3">
    <source>
        <dbReference type="Proteomes" id="UP001066276"/>
    </source>
</evidence>
<organism evidence="2 3">
    <name type="scientific">Pleurodeles waltl</name>
    <name type="common">Iberian ribbed newt</name>
    <dbReference type="NCBI Taxonomy" id="8319"/>
    <lineage>
        <taxon>Eukaryota</taxon>
        <taxon>Metazoa</taxon>
        <taxon>Chordata</taxon>
        <taxon>Craniata</taxon>
        <taxon>Vertebrata</taxon>
        <taxon>Euteleostomi</taxon>
        <taxon>Amphibia</taxon>
        <taxon>Batrachia</taxon>
        <taxon>Caudata</taxon>
        <taxon>Salamandroidea</taxon>
        <taxon>Salamandridae</taxon>
        <taxon>Pleurodelinae</taxon>
        <taxon>Pleurodeles</taxon>
    </lineage>
</organism>
<reference evidence="2" key="1">
    <citation type="journal article" date="2022" name="bioRxiv">
        <title>Sequencing and chromosome-scale assembly of the giantPleurodeles waltlgenome.</title>
        <authorList>
            <person name="Brown T."/>
            <person name="Elewa A."/>
            <person name="Iarovenko S."/>
            <person name="Subramanian E."/>
            <person name="Araus A.J."/>
            <person name="Petzold A."/>
            <person name="Susuki M."/>
            <person name="Suzuki K.-i.T."/>
            <person name="Hayashi T."/>
            <person name="Toyoda A."/>
            <person name="Oliveira C."/>
            <person name="Osipova E."/>
            <person name="Leigh N.D."/>
            <person name="Simon A."/>
            <person name="Yun M.H."/>
        </authorList>
    </citation>
    <scope>NUCLEOTIDE SEQUENCE</scope>
    <source>
        <strain evidence="2">20211129_DDA</strain>
        <tissue evidence="2">Liver</tissue>
    </source>
</reference>
<dbReference type="EMBL" id="JANPWB010000012">
    <property type="protein sequence ID" value="KAJ1115772.1"/>
    <property type="molecule type" value="Genomic_DNA"/>
</dbReference>
<accession>A0AAV7NMA9</accession>
<name>A0AAV7NMA9_PLEWA</name>
<sequence length="94" mass="10246">MTFVATRWAYLPQVVPAPQRVAPLQLCAAPSPYGPDACRGTPLPPSACRSNFKGLACRTPRRLLPAAEHRGRHQRARQLSRNHPASSSLFQGSS</sequence>